<keyword evidence="8" id="KW-1185">Reference proteome</keyword>
<evidence type="ECO:0000256" key="1">
    <source>
        <dbReference type="ARBA" id="ARBA00022679"/>
    </source>
</evidence>
<evidence type="ECO:0000256" key="3">
    <source>
        <dbReference type="ARBA" id="ARBA00022777"/>
    </source>
</evidence>
<accession>A0A923MEC5</accession>
<dbReference type="AlphaFoldDB" id="A0A923MEC5"/>
<dbReference type="PROSITE" id="PS00107">
    <property type="entry name" value="PROTEIN_KINASE_ATP"/>
    <property type="match status" value="1"/>
</dbReference>
<keyword evidence="1" id="KW-0808">Transferase</keyword>
<evidence type="ECO:0000313" key="7">
    <source>
        <dbReference type="EMBL" id="MBC5767938.1"/>
    </source>
</evidence>
<evidence type="ECO:0000256" key="4">
    <source>
        <dbReference type="ARBA" id="ARBA00022840"/>
    </source>
</evidence>
<dbReference type="InterPro" id="IPR008271">
    <property type="entry name" value="Ser/Thr_kinase_AS"/>
</dbReference>
<keyword evidence="3 7" id="KW-0418">Kinase</keyword>
<proteinExistence type="predicted"/>
<comment type="caution">
    <text evidence="7">The sequence shown here is derived from an EMBL/GenBank/DDBJ whole genome shotgun (WGS) entry which is preliminary data.</text>
</comment>
<keyword evidence="7" id="KW-0723">Serine/threonine-protein kinase</keyword>
<dbReference type="CDD" id="cd14014">
    <property type="entry name" value="STKc_PknB_like"/>
    <property type="match status" value="1"/>
</dbReference>
<dbReference type="EMBL" id="JACORU010000013">
    <property type="protein sequence ID" value="MBC5767938.1"/>
    <property type="molecule type" value="Genomic_DNA"/>
</dbReference>
<dbReference type="PANTHER" id="PTHR43289">
    <property type="entry name" value="MITOGEN-ACTIVATED PROTEIN KINASE KINASE KINASE 20-RELATED"/>
    <property type="match status" value="1"/>
</dbReference>
<gene>
    <name evidence="7" type="ORF">H8R02_25975</name>
</gene>
<dbReference type="RefSeq" id="WP_187084422.1">
    <property type="nucleotide sequence ID" value="NZ_JACORU010000013.1"/>
</dbReference>
<sequence length="309" mass="33588">MDPTETGAVIAHRYRVRCLLGAGGMADVVAADDLETGETVAVKLLREPLEGTAMDRRVMQELLAAARVSHPNLVPIADFGIAVESRRLFIVMELLVGEDLAGVLHRRGRVEPGWILPLFCEALDGLDEVHRSGIVHKDIKPANLFLDRKSPERPRLRVTDFGIARHTQRASITQTGAFACTPRYAAPEYIVDGEATPASDVYQMALVLAESLFGWAMVAGGPVFDVMNAHLRGQLRLPPGLFTSPIGKVLARALSRDPVHRFSSAREFAAVLRGIDPEAAAAAIELHGAMYRRDLVSMPMPLEGSVVAF</sequence>
<dbReference type="Gene3D" id="1.10.510.10">
    <property type="entry name" value="Transferase(Phosphotransferase) domain 1"/>
    <property type="match status" value="1"/>
</dbReference>
<feature type="binding site" evidence="5">
    <location>
        <position position="43"/>
    </location>
    <ligand>
        <name>ATP</name>
        <dbReference type="ChEBI" id="CHEBI:30616"/>
    </ligand>
</feature>
<dbReference type="Gene3D" id="3.30.200.20">
    <property type="entry name" value="Phosphorylase Kinase, domain 1"/>
    <property type="match status" value="1"/>
</dbReference>
<name>A0A923MEC5_9BURK</name>
<dbReference type="InterPro" id="IPR011009">
    <property type="entry name" value="Kinase-like_dom_sf"/>
</dbReference>
<dbReference type="GO" id="GO:0005524">
    <property type="term" value="F:ATP binding"/>
    <property type="evidence" value="ECO:0007669"/>
    <property type="project" value="UniProtKB-UniRule"/>
</dbReference>
<feature type="domain" description="Protein kinase" evidence="6">
    <location>
        <begin position="14"/>
        <end position="279"/>
    </location>
</feature>
<dbReference type="GO" id="GO:0004674">
    <property type="term" value="F:protein serine/threonine kinase activity"/>
    <property type="evidence" value="ECO:0007669"/>
    <property type="project" value="UniProtKB-KW"/>
</dbReference>
<dbReference type="PROSITE" id="PS50011">
    <property type="entry name" value="PROTEIN_KINASE_DOM"/>
    <property type="match status" value="1"/>
</dbReference>
<evidence type="ECO:0000256" key="5">
    <source>
        <dbReference type="PROSITE-ProRule" id="PRU10141"/>
    </source>
</evidence>
<dbReference type="SUPFAM" id="SSF56112">
    <property type="entry name" value="Protein kinase-like (PK-like)"/>
    <property type="match status" value="1"/>
</dbReference>
<evidence type="ECO:0000259" key="6">
    <source>
        <dbReference type="PROSITE" id="PS50011"/>
    </source>
</evidence>
<keyword evidence="2 5" id="KW-0547">Nucleotide-binding</keyword>
<dbReference type="Proteomes" id="UP000596827">
    <property type="component" value="Unassembled WGS sequence"/>
</dbReference>
<dbReference type="PANTHER" id="PTHR43289:SF6">
    <property type="entry name" value="SERINE_THREONINE-PROTEIN KINASE NEKL-3"/>
    <property type="match status" value="1"/>
</dbReference>
<reference evidence="7" key="1">
    <citation type="submission" date="2020-08" db="EMBL/GenBank/DDBJ databases">
        <title>Ramlibacter sp. GTP1 16S ribosomal RNA gene genome sequencing and assembly.</title>
        <authorList>
            <person name="Kang M."/>
        </authorList>
    </citation>
    <scope>NUCLEOTIDE SEQUENCE</scope>
    <source>
        <strain evidence="7">GTP1</strain>
    </source>
</reference>
<dbReference type="InterPro" id="IPR000719">
    <property type="entry name" value="Prot_kinase_dom"/>
</dbReference>
<dbReference type="InterPro" id="IPR017441">
    <property type="entry name" value="Protein_kinase_ATP_BS"/>
</dbReference>
<evidence type="ECO:0000256" key="2">
    <source>
        <dbReference type="ARBA" id="ARBA00022741"/>
    </source>
</evidence>
<dbReference type="SMART" id="SM00220">
    <property type="entry name" value="S_TKc"/>
    <property type="match status" value="1"/>
</dbReference>
<evidence type="ECO:0000313" key="8">
    <source>
        <dbReference type="Proteomes" id="UP000596827"/>
    </source>
</evidence>
<dbReference type="Pfam" id="PF00069">
    <property type="entry name" value="Pkinase"/>
    <property type="match status" value="1"/>
</dbReference>
<keyword evidence="4 5" id="KW-0067">ATP-binding</keyword>
<organism evidence="7 8">
    <name type="scientific">Ramlibacter albus</name>
    <dbReference type="NCBI Taxonomy" id="2079448"/>
    <lineage>
        <taxon>Bacteria</taxon>
        <taxon>Pseudomonadati</taxon>
        <taxon>Pseudomonadota</taxon>
        <taxon>Betaproteobacteria</taxon>
        <taxon>Burkholderiales</taxon>
        <taxon>Comamonadaceae</taxon>
        <taxon>Ramlibacter</taxon>
    </lineage>
</organism>
<protein>
    <submittedName>
        <fullName evidence="7">Serine/threonine protein kinase</fullName>
    </submittedName>
</protein>
<dbReference type="PROSITE" id="PS00108">
    <property type="entry name" value="PROTEIN_KINASE_ST"/>
    <property type="match status" value="1"/>
</dbReference>